<comment type="caution">
    <text evidence="1">The sequence shown here is derived from an EMBL/GenBank/DDBJ whole genome shotgun (WGS) entry which is preliminary data.</text>
</comment>
<reference evidence="1 2" key="1">
    <citation type="journal article" date="2015" name="Nature">
        <title>rRNA introns, odd ribosomes, and small enigmatic genomes across a large radiation of phyla.</title>
        <authorList>
            <person name="Brown C.T."/>
            <person name="Hug L.A."/>
            <person name="Thomas B.C."/>
            <person name="Sharon I."/>
            <person name="Castelle C.J."/>
            <person name="Singh A."/>
            <person name="Wilkins M.J."/>
            <person name="Williams K.H."/>
            <person name="Banfield J.F."/>
        </authorList>
    </citation>
    <scope>NUCLEOTIDE SEQUENCE [LARGE SCALE GENOMIC DNA]</scope>
</reference>
<dbReference type="AlphaFoldDB" id="A0A0G1TG56"/>
<protein>
    <submittedName>
        <fullName evidence="1">Uncharacterized protein</fullName>
    </submittedName>
</protein>
<dbReference type="Proteomes" id="UP000034212">
    <property type="component" value="Unassembled WGS sequence"/>
</dbReference>
<evidence type="ECO:0000313" key="2">
    <source>
        <dbReference type="Proteomes" id="UP000034212"/>
    </source>
</evidence>
<gene>
    <name evidence="1" type="ORF">UY08_C0010G0005</name>
</gene>
<name>A0A0G1TG56_9BACT</name>
<dbReference type="EMBL" id="LCOQ01000010">
    <property type="protein sequence ID" value="KKU80759.1"/>
    <property type="molecule type" value="Genomic_DNA"/>
</dbReference>
<proteinExistence type="predicted"/>
<accession>A0A0G1TG56</accession>
<organism evidence="1 2">
    <name type="scientific">Candidatus Gottesmanbacteria bacterium GW2011_GWA1_47_8</name>
    <dbReference type="NCBI Taxonomy" id="1618438"/>
    <lineage>
        <taxon>Bacteria</taxon>
        <taxon>Candidatus Gottesmaniibacteriota</taxon>
    </lineage>
</organism>
<evidence type="ECO:0000313" key="1">
    <source>
        <dbReference type="EMBL" id="KKU80759.1"/>
    </source>
</evidence>
<sequence>MGLDGERKALCQLPLAEEARFNELPMLIQAYELGIQQARRIHEGNPVCVQTVAGGANGSIGSFYERYPSKTMFDYSQMLIAAGVLLEELRDSGGYLEVVDSNTSNGSLSTKQVAIQDIDVHCVRAQLLGLSHAFDGRIDDYRVVGIIGEALRNDILNPKVRKQKEREKYTEMIARLQEK</sequence>